<dbReference type="RefSeq" id="WP_265442355.1">
    <property type="nucleotide sequence ID" value="NZ_JAPFCC010000001.1"/>
</dbReference>
<accession>A0ABT3MWX9</accession>
<evidence type="ECO:0000313" key="2">
    <source>
        <dbReference type="EMBL" id="MCW7553484.1"/>
    </source>
</evidence>
<evidence type="ECO:0000256" key="1">
    <source>
        <dbReference type="SAM" id="MobiDB-lite"/>
    </source>
</evidence>
<protein>
    <submittedName>
        <fullName evidence="2">Uncharacterized protein</fullName>
    </submittedName>
</protein>
<gene>
    <name evidence="2" type="ORF">NX722_12790</name>
</gene>
<organism evidence="2 3">
    <name type="scientific">Endozoicomonas gorgoniicola</name>
    <dbReference type="NCBI Taxonomy" id="1234144"/>
    <lineage>
        <taxon>Bacteria</taxon>
        <taxon>Pseudomonadati</taxon>
        <taxon>Pseudomonadota</taxon>
        <taxon>Gammaproteobacteria</taxon>
        <taxon>Oceanospirillales</taxon>
        <taxon>Endozoicomonadaceae</taxon>
        <taxon>Endozoicomonas</taxon>
    </lineage>
</organism>
<proteinExistence type="predicted"/>
<name>A0ABT3MWX9_9GAMM</name>
<reference evidence="2 3" key="1">
    <citation type="submission" date="2022-10" db="EMBL/GenBank/DDBJ databases">
        <title>High-quality genome sequences of two octocoral-associated bacteria, Endozoicomonas euniceicola EF212 and Endozoicomonas gorgoniicola PS125.</title>
        <authorList>
            <person name="Chiou Y.-J."/>
            <person name="Chen Y.-H."/>
        </authorList>
    </citation>
    <scope>NUCLEOTIDE SEQUENCE [LARGE SCALE GENOMIC DNA]</scope>
    <source>
        <strain evidence="2 3">PS125</strain>
    </source>
</reference>
<feature type="region of interest" description="Disordered" evidence="1">
    <location>
        <begin position="394"/>
        <end position="417"/>
    </location>
</feature>
<feature type="compositionally biased region" description="Basic and acidic residues" evidence="1">
    <location>
        <begin position="404"/>
        <end position="413"/>
    </location>
</feature>
<sequence>MERVYKKDIQGHYVFTISGGPELFPWDDVTEYLYDNYCRSQSYPERELSRTILLALHRIECLLAHNSIEEIVHNGSGPTHIECQNPTGSQHELYIHITPDDSASTPSIRRNLENLVSELQSEGLITNWRHRSLNMRHPDERTVSLIISLPNSRTTNPGPHSVRRPELSNILLRLGEAEWGGTGVIHFQFAHSAPVSLRLEQTALINFAHNRSFYQKPLVPIYNQNPVFSIDNLAEQFEGSGRRSPDMELRRLWDVQMNLISHYLMDLHSNIPVSVRQDSTPHYFMVSSVAYFLPNNQHNTVPIHRHFNRIISHLRNNRNTESPPLNFDFSYFNTEDDGHNIVINFLLTVYTTNNQQEEQLAQLPQVLNRVNRFHTDHYTWVRAWTPISLSLSFRTPTSSTSRRNRQEPAREQAEQPPASLVEIYIPMDVFQRITNESAGECDNTQYSSCL</sequence>
<comment type="caution">
    <text evidence="2">The sequence shown here is derived from an EMBL/GenBank/DDBJ whole genome shotgun (WGS) entry which is preliminary data.</text>
</comment>
<evidence type="ECO:0000313" key="3">
    <source>
        <dbReference type="Proteomes" id="UP001209854"/>
    </source>
</evidence>
<dbReference type="Proteomes" id="UP001209854">
    <property type="component" value="Unassembled WGS sequence"/>
</dbReference>
<keyword evidence="3" id="KW-1185">Reference proteome</keyword>
<dbReference type="EMBL" id="JAPFCC010000001">
    <property type="protein sequence ID" value="MCW7553484.1"/>
    <property type="molecule type" value="Genomic_DNA"/>
</dbReference>